<organism evidence="1 2">
    <name type="scientific">Streptococcus mitis</name>
    <dbReference type="NCBI Taxonomy" id="28037"/>
    <lineage>
        <taxon>Bacteria</taxon>
        <taxon>Bacillati</taxon>
        <taxon>Bacillota</taxon>
        <taxon>Bacilli</taxon>
        <taxon>Lactobacillales</taxon>
        <taxon>Streptococcaceae</taxon>
        <taxon>Streptococcus</taxon>
        <taxon>Streptococcus mitis group</taxon>
    </lineage>
</organism>
<dbReference type="AlphaFoldDB" id="A0A133RUQ6"/>
<proteinExistence type="predicted"/>
<protein>
    <submittedName>
        <fullName evidence="1">Uncharacterized protein</fullName>
    </submittedName>
</protein>
<accession>A0A133RUQ6</accession>
<reference evidence="1 2" key="1">
    <citation type="submission" date="2016-01" db="EMBL/GenBank/DDBJ databases">
        <authorList>
            <person name="Oliw E.H."/>
        </authorList>
    </citation>
    <scope>NUCLEOTIDE SEQUENCE [LARGE SCALE GENOMIC DNA]</scope>
    <source>
        <strain evidence="1 2">CMW7705B</strain>
    </source>
</reference>
<feature type="non-terminal residue" evidence="1">
    <location>
        <position position="54"/>
    </location>
</feature>
<dbReference type="EMBL" id="LRQR01000093">
    <property type="protein sequence ID" value="KXA58909.1"/>
    <property type="molecule type" value="Genomic_DNA"/>
</dbReference>
<dbReference type="Proteomes" id="UP000070065">
    <property type="component" value="Unassembled WGS sequence"/>
</dbReference>
<evidence type="ECO:0000313" key="1">
    <source>
        <dbReference type="EMBL" id="KXA58909.1"/>
    </source>
</evidence>
<evidence type="ECO:0000313" key="2">
    <source>
        <dbReference type="Proteomes" id="UP000070065"/>
    </source>
</evidence>
<gene>
    <name evidence="1" type="ORF">HMPREF3228_01667</name>
</gene>
<sequence>MLVDNDSDCDTDVLIESDVIILSISKLSSDKLSGIPLLVTTDELAEVLALVEAD</sequence>
<comment type="caution">
    <text evidence="1">The sequence shown here is derived from an EMBL/GenBank/DDBJ whole genome shotgun (WGS) entry which is preliminary data.</text>
</comment>
<name>A0A133RUQ6_STRMT</name>